<feature type="non-terminal residue" evidence="1">
    <location>
        <position position="55"/>
    </location>
</feature>
<protein>
    <submittedName>
        <fullName evidence="1">Uncharacterized protein</fullName>
    </submittedName>
</protein>
<dbReference type="Proteomes" id="UP000054018">
    <property type="component" value="Unassembled WGS sequence"/>
</dbReference>
<keyword evidence="2" id="KW-1185">Reference proteome</keyword>
<evidence type="ECO:0000313" key="1">
    <source>
        <dbReference type="EMBL" id="KIK12568.1"/>
    </source>
</evidence>
<sequence length="55" mass="5975">MSQQVEHATVMMLDSITEDDVGRKLRVAGRMLTYDPESAPVLLHDASNALCLSAS</sequence>
<name>A0A0C9YXD5_9AGAM</name>
<dbReference type="AlphaFoldDB" id="A0A0C9YXD5"/>
<dbReference type="EMBL" id="KN834071">
    <property type="protein sequence ID" value="KIK12568.1"/>
    <property type="molecule type" value="Genomic_DNA"/>
</dbReference>
<dbReference type="OrthoDB" id="3258172at2759"/>
<dbReference type="HOGENOM" id="CLU_3038059_0_0_1"/>
<gene>
    <name evidence="1" type="ORF">PISMIDRAFT_32208</name>
</gene>
<evidence type="ECO:0000313" key="2">
    <source>
        <dbReference type="Proteomes" id="UP000054018"/>
    </source>
</evidence>
<accession>A0A0C9YXD5</accession>
<reference evidence="1 2" key="1">
    <citation type="submission" date="2014-04" db="EMBL/GenBank/DDBJ databases">
        <authorList>
            <consortium name="DOE Joint Genome Institute"/>
            <person name="Kuo A."/>
            <person name="Kohler A."/>
            <person name="Costa M.D."/>
            <person name="Nagy L.G."/>
            <person name="Floudas D."/>
            <person name="Copeland A."/>
            <person name="Barry K.W."/>
            <person name="Cichocki N."/>
            <person name="Veneault-Fourrey C."/>
            <person name="LaButti K."/>
            <person name="Lindquist E.A."/>
            <person name="Lipzen A."/>
            <person name="Lundell T."/>
            <person name="Morin E."/>
            <person name="Murat C."/>
            <person name="Sun H."/>
            <person name="Tunlid A."/>
            <person name="Henrissat B."/>
            <person name="Grigoriev I.V."/>
            <person name="Hibbett D.S."/>
            <person name="Martin F."/>
            <person name="Nordberg H.P."/>
            <person name="Cantor M.N."/>
            <person name="Hua S.X."/>
        </authorList>
    </citation>
    <scope>NUCLEOTIDE SEQUENCE [LARGE SCALE GENOMIC DNA]</scope>
    <source>
        <strain evidence="1 2">441</strain>
    </source>
</reference>
<proteinExistence type="predicted"/>
<reference evidence="2" key="2">
    <citation type="submission" date="2015-01" db="EMBL/GenBank/DDBJ databases">
        <title>Evolutionary Origins and Diversification of the Mycorrhizal Mutualists.</title>
        <authorList>
            <consortium name="DOE Joint Genome Institute"/>
            <consortium name="Mycorrhizal Genomics Consortium"/>
            <person name="Kohler A."/>
            <person name="Kuo A."/>
            <person name="Nagy L.G."/>
            <person name="Floudas D."/>
            <person name="Copeland A."/>
            <person name="Barry K.W."/>
            <person name="Cichocki N."/>
            <person name="Veneault-Fourrey C."/>
            <person name="LaButti K."/>
            <person name="Lindquist E.A."/>
            <person name="Lipzen A."/>
            <person name="Lundell T."/>
            <person name="Morin E."/>
            <person name="Murat C."/>
            <person name="Riley R."/>
            <person name="Ohm R."/>
            <person name="Sun H."/>
            <person name="Tunlid A."/>
            <person name="Henrissat B."/>
            <person name="Grigoriev I.V."/>
            <person name="Hibbett D.S."/>
            <person name="Martin F."/>
        </authorList>
    </citation>
    <scope>NUCLEOTIDE SEQUENCE [LARGE SCALE GENOMIC DNA]</scope>
    <source>
        <strain evidence="2">441</strain>
    </source>
</reference>
<organism evidence="1 2">
    <name type="scientific">Pisolithus microcarpus 441</name>
    <dbReference type="NCBI Taxonomy" id="765257"/>
    <lineage>
        <taxon>Eukaryota</taxon>
        <taxon>Fungi</taxon>
        <taxon>Dikarya</taxon>
        <taxon>Basidiomycota</taxon>
        <taxon>Agaricomycotina</taxon>
        <taxon>Agaricomycetes</taxon>
        <taxon>Agaricomycetidae</taxon>
        <taxon>Boletales</taxon>
        <taxon>Sclerodermatineae</taxon>
        <taxon>Pisolithaceae</taxon>
        <taxon>Pisolithus</taxon>
    </lineage>
</organism>